<evidence type="ECO:0000256" key="4">
    <source>
        <dbReference type="ARBA" id="ARBA00023136"/>
    </source>
</evidence>
<evidence type="ECO:0000256" key="2">
    <source>
        <dbReference type="ARBA" id="ARBA00022692"/>
    </source>
</evidence>
<dbReference type="GO" id="GO:0015179">
    <property type="term" value="F:L-amino acid transmembrane transporter activity"/>
    <property type="evidence" value="ECO:0007669"/>
    <property type="project" value="TreeGrafter"/>
</dbReference>
<sequence length="698" mass="76066">MADRKAVIKNADMAEDMQQDAIDCATQALEKYNIEKDIAAFIKKEFDKKCSQLPRPSGDLVLQVRVIVCAHGWKKSERGRLKELRFLVSAHWTQQDSTAQTEGPKEKEQVFDLGGLLGRLPHAGRSARALCEAMIWITVFMCLVGYLVVIADSLQRLLPLERYLAVFAGATVVLPLCFMDQQHLAFSSTLSIAANLYVCCVLVAAFSLGWRGDPGKFEDVEDCCLLGFGRGDLAMVSVLMQAAVVQMCILPMYEQMDRRSPRRFAACLGISFGFVALLFIGFSGIAYIAIGPKVSSNVLLDLPHGPFGSFARVVMAFAVIGVYPILTSSMVAPIRSATVGIVACSAVRASEVNVISGACQAAVRVGTRPYSPSPEISESAMMLALFAVLPVCLASPSEYWALASPAVRKARALQGLEAGKALGGRRLSSENNSEAGSWAPVWCGQEKYNGAAGQMWYANPFTTACSRASMDLVYVDGGRARVAKNGDFIKMTCDNWECPIPPVVDCYFDRNACQADEWCMVITHEKWGAWAMGKKGHTPNFELCGEQYYAEIEAIASQGDVRNVTVEALKLSRDRICGSSTVGLANGIQLDGYGYSETQLWKPSHGRCVKYRQEGQSCIPTLATHGRFANAFVRRAQTGASYPNGGTMERPLACAPGLVCTGPDFDVLPSTCVKERPRDLCYAGPWWDSSRCPRTSMQ</sequence>
<keyword evidence="2 5" id="KW-0812">Transmembrane</keyword>
<keyword evidence="3 5" id="KW-1133">Transmembrane helix</keyword>
<protein>
    <submittedName>
        <fullName evidence="7">Dynein light chain 2, cytoplasmic</fullName>
    </submittedName>
</protein>
<dbReference type="Gene3D" id="3.30.740.10">
    <property type="entry name" value="Protein Inhibitor Of Neuronal Nitric Oxide Synthase"/>
    <property type="match status" value="1"/>
</dbReference>
<accession>A0A1Q9CI65</accession>
<feature type="transmembrane region" description="Helical" evidence="5">
    <location>
        <begin position="129"/>
        <end position="151"/>
    </location>
</feature>
<keyword evidence="4 5" id="KW-0472">Membrane</keyword>
<dbReference type="GO" id="GO:0005774">
    <property type="term" value="C:vacuolar membrane"/>
    <property type="evidence" value="ECO:0007669"/>
    <property type="project" value="TreeGrafter"/>
</dbReference>
<evidence type="ECO:0000259" key="6">
    <source>
        <dbReference type="Pfam" id="PF01490"/>
    </source>
</evidence>
<dbReference type="SMART" id="SM01375">
    <property type="entry name" value="Dynein_light"/>
    <property type="match status" value="1"/>
</dbReference>
<dbReference type="InterPro" id="IPR001372">
    <property type="entry name" value="Dynein_light_chain_typ-1/2"/>
</dbReference>
<name>A0A1Q9CI65_SYMMI</name>
<dbReference type="AlphaFoldDB" id="A0A1Q9CI65"/>
<feature type="transmembrane region" description="Helical" evidence="5">
    <location>
        <begin position="233"/>
        <end position="253"/>
    </location>
</feature>
<dbReference type="EMBL" id="LSRX01001178">
    <property type="protein sequence ID" value="OLP82622.1"/>
    <property type="molecule type" value="Genomic_DNA"/>
</dbReference>
<reference evidence="7 8" key="1">
    <citation type="submission" date="2016-02" db="EMBL/GenBank/DDBJ databases">
        <title>Genome analysis of coral dinoflagellate symbionts highlights evolutionary adaptations to a symbiotic lifestyle.</title>
        <authorList>
            <person name="Aranda M."/>
            <person name="Li Y."/>
            <person name="Liew Y.J."/>
            <person name="Baumgarten S."/>
            <person name="Simakov O."/>
            <person name="Wilson M."/>
            <person name="Piel J."/>
            <person name="Ashoor H."/>
            <person name="Bougouffa S."/>
            <person name="Bajic V.B."/>
            <person name="Ryu T."/>
            <person name="Ravasi T."/>
            <person name="Bayer T."/>
            <person name="Micklem G."/>
            <person name="Kim H."/>
            <person name="Bhak J."/>
            <person name="Lajeunesse T.C."/>
            <person name="Voolstra C.R."/>
        </authorList>
    </citation>
    <scope>NUCLEOTIDE SEQUENCE [LARGE SCALE GENOMIC DNA]</scope>
    <source>
        <strain evidence="7 8">CCMP2467</strain>
    </source>
</reference>
<evidence type="ECO:0000256" key="3">
    <source>
        <dbReference type="ARBA" id="ARBA00022989"/>
    </source>
</evidence>
<dbReference type="GO" id="GO:0007017">
    <property type="term" value="P:microtubule-based process"/>
    <property type="evidence" value="ECO:0007669"/>
    <property type="project" value="InterPro"/>
</dbReference>
<dbReference type="PANTHER" id="PTHR22950">
    <property type="entry name" value="AMINO ACID TRANSPORTER"/>
    <property type="match status" value="1"/>
</dbReference>
<dbReference type="Pfam" id="PF01221">
    <property type="entry name" value="Dynein_light"/>
    <property type="match status" value="1"/>
</dbReference>
<feature type="transmembrane region" description="Helical" evidence="5">
    <location>
        <begin position="265"/>
        <end position="290"/>
    </location>
</feature>
<feature type="transmembrane region" description="Helical" evidence="5">
    <location>
        <begin position="310"/>
        <end position="326"/>
    </location>
</feature>
<organism evidence="7 8">
    <name type="scientific">Symbiodinium microadriaticum</name>
    <name type="common">Dinoflagellate</name>
    <name type="synonym">Zooxanthella microadriatica</name>
    <dbReference type="NCBI Taxonomy" id="2951"/>
    <lineage>
        <taxon>Eukaryota</taxon>
        <taxon>Sar</taxon>
        <taxon>Alveolata</taxon>
        <taxon>Dinophyceae</taxon>
        <taxon>Suessiales</taxon>
        <taxon>Symbiodiniaceae</taxon>
        <taxon>Symbiodinium</taxon>
    </lineage>
</organism>
<dbReference type="GO" id="GO:0030286">
    <property type="term" value="C:dynein complex"/>
    <property type="evidence" value="ECO:0007669"/>
    <property type="project" value="InterPro"/>
</dbReference>
<comment type="caution">
    <text evidence="7">The sequence shown here is derived from an EMBL/GenBank/DDBJ whole genome shotgun (WGS) entry which is preliminary data.</text>
</comment>
<dbReference type="OrthoDB" id="438545at2759"/>
<gene>
    <name evidence="7" type="primary">Cdlc2</name>
    <name evidence="7" type="ORF">AK812_SmicGene36702</name>
</gene>
<evidence type="ECO:0000256" key="5">
    <source>
        <dbReference type="SAM" id="Phobius"/>
    </source>
</evidence>
<dbReference type="Proteomes" id="UP000186817">
    <property type="component" value="Unassembled WGS sequence"/>
</dbReference>
<keyword evidence="8" id="KW-1185">Reference proteome</keyword>
<evidence type="ECO:0000313" key="7">
    <source>
        <dbReference type="EMBL" id="OLP82622.1"/>
    </source>
</evidence>
<dbReference type="SUPFAM" id="SSF54648">
    <property type="entry name" value="DLC"/>
    <property type="match status" value="1"/>
</dbReference>
<evidence type="ECO:0000256" key="1">
    <source>
        <dbReference type="ARBA" id="ARBA00004141"/>
    </source>
</evidence>
<dbReference type="InterPro" id="IPR037177">
    <property type="entry name" value="DLC_sf"/>
</dbReference>
<feature type="transmembrane region" description="Helical" evidence="5">
    <location>
        <begin position="163"/>
        <end position="180"/>
    </location>
</feature>
<feature type="transmembrane region" description="Helical" evidence="5">
    <location>
        <begin position="192"/>
        <end position="210"/>
    </location>
</feature>
<feature type="domain" description="Amino acid transporter transmembrane" evidence="6">
    <location>
        <begin position="121"/>
        <end position="332"/>
    </location>
</feature>
<dbReference type="Pfam" id="PF01490">
    <property type="entry name" value="Aa_trans"/>
    <property type="match status" value="1"/>
</dbReference>
<dbReference type="PANTHER" id="PTHR22950:SF349">
    <property type="entry name" value="AMINO ACID TRANSPORTER TRANSMEMBRANE DOMAIN-CONTAINING PROTEIN"/>
    <property type="match status" value="1"/>
</dbReference>
<comment type="subcellular location">
    <subcellularLocation>
        <location evidence="1">Membrane</location>
        <topology evidence="1">Multi-pass membrane protein</topology>
    </subcellularLocation>
</comment>
<dbReference type="InterPro" id="IPR013057">
    <property type="entry name" value="AA_transpt_TM"/>
</dbReference>
<evidence type="ECO:0000313" key="8">
    <source>
        <dbReference type="Proteomes" id="UP000186817"/>
    </source>
</evidence>
<proteinExistence type="predicted"/>